<organism evidence="1 2">
    <name type="scientific">Natribacillus halophilus</name>
    <dbReference type="NCBI Taxonomy" id="549003"/>
    <lineage>
        <taxon>Bacteria</taxon>
        <taxon>Bacillati</taxon>
        <taxon>Bacillota</taxon>
        <taxon>Bacilli</taxon>
        <taxon>Bacillales</taxon>
        <taxon>Bacillaceae</taxon>
        <taxon>Natribacillus</taxon>
    </lineage>
</organism>
<name>A0A1G8KIL7_9BACI</name>
<dbReference type="AlphaFoldDB" id="A0A1G8KIL7"/>
<gene>
    <name evidence="1" type="ORF">SAMN04488123_102100</name>
</gene>
<sequence>MDDMQMDENTYVEIYAQEDIDFDYTIATTEVFDDEALHDDFNDIQDIRDELDDDTDIYRVRVEVMYHEQDFDFPGIDDTLVAEIDDEWEILGVFSFF</sequence>
<dbReference type="Proteomes" id="UP000198853">
    <property type="component" value="Unassembled WGS sequence"/>
</dbReference>
<evidence type="ECO:0000313" key="2">
    <source>
        <dbReference type="Proteomes" id="UP000198853"/>
    </source>
</evidence>
<dbReference type="EMBL" id="FNEN01000002">
    <property type="protein sequence ID" value="SDI42720.1"/>
    <property type="molecule type" value="Genomic_DNA"/>
</dbReference>
<dbReference type="RefSeq" id="WP_090396024.1">
    <property type="nucleotide sequence ID" value="NZ_FNEN01000002.1"/>
</dbReference>
<proteinExistence type="predicted"/>
<keyword evidence="2" id="KW-1185">Reference proteome</keyword>
<reference evidence="1 2" key="1">
    <citation type="submission" date="2016-10" db="EMBL/GenBank/DDBJ databases">
        <authorList>
            <person name="de Groot N.N."/>
        </authorList>
    </citation>
    <scope>NUCLEOTIDE SEQUENCE [LARGE SCALE GENOMIC DNA]</scope>
    <source>
        <strain evidence="1 2">DSM 21771</strain>
    </source>
</reference>
<protein>
    <submittedName>
        <fullName evidence="1">Uncharacterized protein</fullName>
    </submittedName>
</protein>
<evidence type="ECO:0000313" key="1">
    <source>
        <dbReference type="EMBL" id="SDI42720.1"/>
    </source>
</evidence>
<accession>A0A1G8KIL7</accession>